<comment type="caution">
    <text evidence="4">The sequence shown here is derived from an EMBL/GenBank/DDBJ whole genome shotgun (WGS) entry which is preliminary data.</text>
</comment>
<gene>
    <name evidence="4" type="ORF">KAM343_16360</name>
</gene>
<evidence type="ECO:0000259" key="2">
    <source>
        <dbReference type="SMART" id="SM00849"/>
    </source>
</evidence>
<dbReference type="PANTHER" id="PTHR11203">
    <property type="entry name" value="CLEAVAGE AND POLYADENYLATION SPECIFICITY FACTOR FAMILY MEMBER"/>
    <property type="match status" value="1"/>
</dbReference>
<dbReference type="PROSITE" id="PS51257">
    <property type="entry name" value="PROKAR_LIPOPROTEIN"/>
    <property type="match status" value="1"/>
</dbReference>
<dbReference type="InterPro" id="IPR050698">
    <property type="entry name" value="MBL"/>
</dbReference>
<dbReference type="Gene3D" id="3.60.15.10">
    <property type="entry name" value="Ribonuclease Z/Hydroxyacylglutathione hydrolase-like"/>
    <property type="match status" value="1"/>
</dbReference>
<dbReference type="GO" id="GO:0016787">
    <property type="term" value="F:hydrolase activity"/>
    <property type="evidence" value="ECO:0007669"/>
    <property type="project" value="UniProtKB-KW"/>
</dbReference>
<organism evidence="4 5">
    <name type="scientific">Aeromonas caviae</name>
    <name type="common">Aeromonas punctata</name>
    <dbReference type="NCBI Taxonomy" id="648"/>
    <lineage>
        <taxon>Bacteria</taxon>
        <taxon>Pseudomonadati</taxon>
        <taxon>Pseudomonadota</taxon>
        <taxon>Gammaproteobacteria</taxon>
        <taxon>Aeromonadales</taxon>
        <taxon>Aeromonadaceae</taxon>
        <taxon>Aeromonas</taxon>
    </lineage>
</organism>
<name>A0AAV4YJG2_AERCA</name>
<dbReference type="SUPFAM" id="SSF56281">
    <property type="entry name" value="Metallo-hydrolase/oxidoreductase"/>
    <property type="match status" value="1"/>
</dbReference>
<evidence type="ECO:0000313" key="5">
    <source>
        <dbReference type="Proteomes" id="UP000886939"/>
    </source>
</evidence>
<dbReference type="EMBL" id="BPNI01000025">
    <property type="protein sequence ID" value="GJA40840.1"/>
    <property type="molecule type" value="Genomic_DNA"/>
</dbReference>
<evidence type="ECO:0000259" key="3">
    <source>
        <dbReference type="SMART" id="SM01027"/>
    </source>
</evidence>
<dbReference type="InterPro" id="IPR036866">
    <property type="entry name" value="RibonucZ/Hydroxyglut_hydro"/>
</dbReference>
<evidence type="ECO:0000313" key="4">
    <source>
        <dbReference type="EMBL" id="GJA40840.1"/>
    </source>
</evidence>
<evidence type="ECO:0000256" key="1">
    <source>
        <dbReference type="ARBA" id="ARBA00022801"/>
    </source>
</evidence>
<dbReference type="RefSeq" id="WP_223931712.1">
    <property type="nucleotide sequence ID" value="NZ_BPNC01000004.1"/>
</dbReference>
<feature type="domain" description="Beta-Casp" evidence="3">
    <location>
        <begin position="255"/>
        <end position="413"/>
    </location>
</feature>
<proteinExistence type="predicted"/>
<dbReference type="Proteomes" id="UP000886939">
    <property type="component" value="Unassembled WGS sequence"/>
</dbReference>
<dbReference type="Pfam" id="PF12706">
    <property type="entry name" value="Lactamase_B_2"/>
    <property type="match status" value="1"/>
</dbReference>
<protein>
    <submittedName>
        <fullName evidence="4">MBL fold hydrolase</fullName>
    </submittedName>
</protein>
<dbReference type="SMART" id="SM00849">
    <property type="entry name" value="Lactamase_B"/>
    <property type="match status" value="1"/>
</dbReference>
<dbReference type="Pfam" id="PF07521">
    <property type="entry name" value="RMMBL"/>
    <property type="match status" value="1"/>
</dbReference>
<dbReference type="InterPro" id="IPR001279">
    <property type="entry name" value="Metallo-B-lactamas"/>
</dbReference>
<dbReference type="Gene3D" id="3.40.50.10890">
    <property type="match status" value="1"/>
</dbReference>
<dbReference type="InterPro" id="IPR011108">
    <property type="entry name" value="RMMBL"/>
</dbReference>
<dbReference type="CDD" id="cd16295">
    <property type="entry name" value="TTHA0252-CPSF-like_MBL-fold"/>
    <property type="match status" value="1"/>
</dbReference>
<keyword evidence="1 4" id="KW-0378">Hydrolase</keyword>
<dbReference type="AlphaFoldDB" id="A0AAV4YJG2"/>
<accession>A0AAV4YJG2</accession>
<feature type="domain" description="Metallo-beta-lactamase" evidence="2">
    <location>
        <begin position="14"/>
        <end position="223"/>
    </location>
</feature>
<reference evidence="4" key="1">
    <citation type="submission" date="2021-07" db="EMBL/GenBank/DDBJ databases">
        <title>Draft genome sequence of carbapenem-resistant Aeromonas spp. in Japan.</title>
        <authorList>
            <person name="Maehana S."/>
            <person name="Suzuki M."/>
            <person name="Kitasato H."/>
        </authorList>
    </citation>
    <scope>NUCLEOTIDE SEQUENCE</scope>
    <source>
        <strain evidence="4">KAM343</strain>
    </source>
</reference>
<sequence length="553" mass="62394">MLKVNFVGAVNGVSGSCSWLHHTATNTQFLVDCGAYQGGDEPQYCDVDKNHFPFQPEQINFVLLTHAHLDHCGLLPEMVEQGFTGKVYATRATKEIAEVMLRDALKINGGDLTLLNGISWSVVDEQPFKWGQTLSLTDGLKFTFLRSSHILGAVHISIAWKEPNHPEDPWRTIMFSGDIGCNIDGHEYLPLLKSEHYPYPQTDYLVVESTYGSRPRDAMFKSREQRLAALWRVIDEVCLVGDGILLIPAFSLHRTQELMCDIWQAIELNRHAVFDEHGKPRRFEWCVHSPLGNKISKIYSERLFDKSSNNKHMYLNDDLLQSLGFIENERLQQFFADRNIVTDRQIMRKIDTGIKMKIKTPADSITIHKIIIASSGMCNAGPVVEYLELLKDNPQNAILLTGYQAQGTAGHSLLQAAGKNQGSARLIDMSGYYSAHADQNGLLDFVLNPQNENLKKFSPLTVFINHGSDESKLALQDKLRDAQSPSTRNINNTYLAKPQWFDLDTGKFLSDELLQEVELTLEQQVALLSDELRDIKSLLRQVLRKLPAGTDRA</sequence>
<dbReference type="Pfam" id="PF10996">
    <property type="entry name" value="Beta-Casp"/>
    <property type="match status" value="1"/>
</dbReference>
<dbReference type="SMART" id="SM01027">
    <property type="entry name" value="Beta-Casp"/>
    <property type="match status" value="1"/>
</dbReference>
<dbReference type="PANTHER" id="PTHR11203:SF37">
    <property type="entry name" value="INTEGRATOR COMPLEX SUBUNIT 11"/>
    <property type="match status" value="1"/>
</dbReference>
<dbReference type="InterPro" id="IPR022712">
    <property type="entry name" value="Beta_Casp"/>
</dbReference>
<dbReference type="GO" id="GO:0004521">
    <property type="term" value="F:RNA endonuclease activity"/>
    <property type="evidence" value="ECO:0007669"/>
    <property type="project" value="TreeGrafter"/>
</dbReference>